<feature type="transmembrane region" description="Helical" evidence="1">
    <location>
        <begin position="12"/>
        <end position="33"/>
    </location>
</feature>
<evidence type="ECO:0000313" key="2">
    <source>
        <dbReference type="EMBL" id="MBE6832208.1"/>
    </source>
</evidence>
<keyword evidence="1" id="KW-1133">Transmembrane helix</keyword>
<feature type="transmembrane region" description="Helical" evidence="1">
    <location>
        <begin position="162"/>
        <end position="182"/>
    </location>
</feature>
<protein>
    <submittedName>
        <fullName evidence="2">Trep_Strep domain-containing protein</fullName>
    </submittedName>
</protein>
<dbReference type="Pfam" id="PF09605">
    <property type="entry name" value="Trep_Strep"/>
    <property type="match status" value="1"/>
</dbReference>
<keyword evidence="1" id="KW-0472">Membrane</keyword>
<evidence type="ECO:0000313" key="3">
    <source>
        <dbReference type="Proteomes" id="UP000754750"/>
    </source>
</evidence>
<organism evidence="2 3">
    <name type="scientific">Faecalispora sporosphaeroides</name>
    <dbReference type="NCBI Taxonomy" id="1549"/>
    <lineage>
        <taxon>Bacteria</taxon>
        <taxon>Bacillati</taxon>
        <taxon>Bacillota</taxon>
        <taxon>Clostridia</taxon>
        <taxon>Eubacteriales</taxon>
        <taxon>Oscillospiraceae</taxon>
        <taxon>Faecalispora</taxon>
    </lineage>
</organism>
<feature type="transmembrane region" description="Helical" evidence="1">
    <location>
        <begin position="39"/>
        <end position="58"/>
    </location>
</feature>
<gene>
    <name evidence="2" type="ORF">E7512_01260</name>
</gene>
<keyword evidence="1" id="KW-0812">Transmembrane</keyword>
<proteinExistence type="predicted"/>
<name>A0A928KP69_9FIRM</name>
<evidence type="ECO:0000256" key="1">
    <source>
        <dbReference type="SAM" id="Phobius"/>
    </source>
</evidence>
<dbReference type="Proteomes" id="UP000754750">
    <property type="component" value="Unassembled WGS sequence"/>
</dbReference>
<dbReference type="InterPro" id="IPR011733">
    <property type="entry name" value="CHP02185_IM"/>
</dbReference>
<dbReference type="NCBIfam" id="TIGR02185">
    <property type="entry name" value="Trep_Strep"/>
    <property type="match status" value="1"/>
</dbReference>
<sequence length="196" mass="21906">MEKQTNRLTGKDLINVGIYSAMTLVIFFMIGLLTALPVVYPFLFIIWPVVCGIPMMLYYTKIKKFGMLTITGLIGGIFFYFIGYGWIGLLGWMLGGILSDLVLKFGGYQSFKVTVLSYACFCLGIMGCPANLWFAGETYWENIHSSMGDQYANTLQALMPSWMFYAGFALLFVGGILGALLGRKMLKKHFERAGII</sequence>
<dbReference type="AlphaFoldDB" id="A0A928KP69"/>
<feature type="transmembrane region" description="Helical" evidence="1">
    <location>
        <begin position="115"/>
        <end position="135"/>
    </location>
</feature>
<dbReference type="EMBL" id="SVNY01000001">
    <property type="protein sequence ID" value="MBE6832208.1"/>
    <property type="molecule type" value="Genomic_DNA"/>
</dbReference>
<feature type="transmembrane region" description="Helical" evidence="1">
    <location>
        <begin position="65"/>
        <end position="83"/>
    </location>
</feature>
<reference evidence="2" key="1">
    <citation type="submission" date="2019-04" db="EMBL/GenBank/DDBJ databases">
        <title>Evolution of Biomass-Degrading Anaerobic Consortia Revealed by Metagenomics.</title>
        <authorList>
            <person name="Peng X."/>
        </authorList>
    </citation>
    <scope>NUCLEOTIDE SEQUENCE</scope>
    <source>
        <strain evidence="2">SIG551</strain>
    </source>
</reference>
<dbReference type="RefSeq" id="WP_326839749.1">
    <property type="nucleotide sequence ID" value="NZ_SVNY01000001.1"/>
</dbReference>
<accession>A0A928KP69</accession>
<comment type="caution">
    <text evidence="2">The sequence shown here is derived from an EMBL/GenBank/DDBJ whole genome shotgun (WGS) entry which is preliminary data.</text>
</comment>